<dbReference type="EMBL" id="ABYH01000040">
    <property type="protein sequence ID" value="EEC98034.1"/>
    <property type="molecule type" value="Genomic_DNA"/>
</dbReference>
<sequence>MARISGALPELHPANKVTLVNKKRIRFNIILLLLMQSKDSEKHVSLYPFIYPVNDI</sequence>
<accession>B7B675</accession>
<gene>
    <name evidence="1" type="ORF">PRABACTJOHN_00519</name>
</gene>
<reference evidence="1 2" key="2">
    <citation type="submission" date="2008-10" db="EMBL/GenBank/DDBJ databases">
        <authorList>
            <person name="Fulton L."/>
            <person name="Clifton S."/>
            <person name="Fulton B."/>
            <person name="Xu J."/>
            <person name="Minx P."/>
            <person name="Pepin K.H."/>
            <person name="Johnson M."/>
            <person name="Bhonagiri V."/>
            <person name="Nash W.E."/>
            <person name="Mardis E.R."/>
            <person name="Wilson R.K."/>
        </authorList>
    </citation>
    <scope>NUCLEOTIDE SEQUENCE [LARGE SCALE GENOMIC DNA]</scope>
    <source>
        <strain evidence="1 2">DSM 18315</strain>
    </source>
</reference>
<organism evidence="1 2">
    <name type="scientific">Parabacteroides johnsonii DSM 18315</name>
    <dbReference type="NCBI Taxonomy" id="537006"/>
    <lineage>
        <taxon>Bacteria</taxon>
        <taxon>Pseudomonadati</taxon>
        <taxon>Bacteroidota</taxon>
        <taxon>Bacteroidia</taxon>
        <taxon>Bacteroidales</taxon>
        <taxon>Tannerellaceae</taxon>
        <taxon>Parabacteroides</taxon>
    </lineage>
</organism>
<protein>
    <submittedName>
        <fullName evidence="1">Uncharacterized protein</fullName>
    </submittedName>
</protein>
<evidence type="ECO:0000313" key="1">
    <source>
        <dbReference type="EMBL" id="EEC98034.1"/>
    </source>
</evidence>
<comment type="caution">
    <text evidence="1">The sequence shown here is derived from an EMBL/GenBank/DDBJ whole genome shotgun (WGS) entry which is preliminary data.</text>
</comment>
<dbReference type="HOGENOM" id="CLU_3010133_0_0_10"/>
<name>B7B675_9BACT</name>
<proteinExistence type="predicted"/>
<dbReference type="AlphaFoldDB" id="B7B675"/>
<evidence type="ECO:0000313" key="2">
    <source>
        <dbReference type="Proteomes" id="UP000005510"/>
    </source>
</evidence>
<dbReference type="Proteomes" id="UP000005510">
    <property type="component" value="Unassembled WGS sequence"/>
</dbReference>
<reference evidence="1 2" key="1">
    <citation type="submission" date="2008-10" db="EMBL/GenBank/DDBJ databases">
        <title>Draft genome sequence of Parabacteroides johnsonii (DSM 18315).</title>
        <authorList>
            <person name="Sudarsanam P."/>
            <person name="Ley R."/>
            <person name="Guruge J."/>
            <person name="Turnbaugh P.J."/>
            <person name="Mahowald M."/>
            <person name="Liep D."/>
            <person name="Gordon J."/>
        </authorList>
    </citation>
    <scope>NUCLEOTIDE SEQUENCE [LARGE SCALE GENOMIC DNA]</scope>
    <source>
        <strain evidence="1 2">DSM 18315</strain>
    </source>
</reference>
<dbReference type="STRING" id="537006.PRABACTJOHN_00519"/>